<keyword evidence="10" id="KW-1185">Reference proteome</keyword>
<evidence type="ECO:0000256" key="2">
    <source>
        <dbReference type="ARBA" id="ARBA00009130"/>
    </source>
</evidence>
<dbReference type="InterPro" id="IPR004099">
    <property type="entry name" value="Pyr_nucl-diS_OxRdtase_dimer"/>
</dbReference>
<dbReference type="InterPro" id="IPR016156">
    <property type="entry name" value="FAD/NAD-linked_Rdtase_dimer_sf"/>
</dbReference>
<comment type="cofactor">
    <cofactor evidence="1">
        <name>FAD</name>
        <dbReference type="ChEBI" id="CHEBI:57692"/>
    </cofactor>
</comment>
<protein>
    <submittedName>
        <fullName evidence="9">FAD-dependent oxidoreductase</fullName>
    </submittedName>
</protein>
<proteinExistence type="inferred from homology"/>
<evidence type="ECO:0000259" key="7">
    <source>
        <dbReference type="Pfam" id="PF02852"/>
    </source>
</evidence>
<dbReference type="InterPro" id="IPR050260">
    <property type="entry name" value="FAD-bd_OxRdtase"/>
</dbReference>
<dbReference type="InterPro" id="IPR023753">
    <property type="entry name" value="FAD/NAD-binding_dom"/>
</dbReference>
<dbReference type="Gene3D" id="3.50.50.60">
    <property type="entry name" value="FAD/NAD(P)-binding domain"/>
    <property type="match status" value="2"/>
</dbReference>
<dbReference type="Pfam" id="PF07992">
    <property type="entry name" value="Pyr_redox_2"/>
    <property type="match status" value="1"/>
</dbReference>
<feature type="domain" description="FAD/NAD(P)-binding" evidence="8">
    <location>
        <begin position="4"/>
        <end position="304"/>
    </location>
</feature>
<dbReference type="Pfam" id="PF02852">
    <property type="entry name" value="Pyr_redox_dim"/>
    <property type="match status" value="1"/>
</dbReference>
<keyword evidence="4" id="KW-0274">FAD</keyword>
<name>A0ABS7FZ06_9ACTN</name>
<dbReference type="EMBL" id="JAIBOA010000017">
    <property type="protein sequence ID" value="MBW8485673.1"/>
    <property type="molecule type" value="Genomic_DNA"/>
</dbReference>
<dbReference type="SUPFAM" id="SSF51905">
    <property type="entry name" value="FAD/NAD(P)-binding domain"/>
    <property type="match status" value="1"/>
</dbReference>
<dbReference type="PRINTS" id="PR00411">
    <property type="entry name" value="PNDRDTASEI"/>
</dbReference>
<dbReference type="PANTHER" id="PTHR43429:SF1">
    <property type="entry name" value="NAD(P)H SULFUR OXIDOREDUCTASE (COA-DEPENDENT)"/>
    <property type="match status" value="1"/>
</dbReference>
<dbReference type="InterPro" id="IPR036188">
    <property type="entry name" value="FAD/NAD-bd_sf"/>
</dbReference>
<keyword evidence="6" id="KW-0676">Redox-active center</keyword>
<keyword evidence="3" id="KW-0285">Flavoprotein</keyword>
<evidence type="ECO:0000256" key="3">
    <source>
        <dbReference type="ARBA" id="ARBA00022630"/>
    </source>
</evidence>
<dbReference type="RefSeq" id="WP_220168903.1">
    <property type="nucleotide sequence ID" value="NZ_JAIBOA010000017.1"/>
</dbReference>
<feature type="domain" description="Pyridine nucleotide-disulphide oxidoreductase dimerisation" evidence="7">
    <location>
        <begin position="334"/>
        <end position="435"/>
    </location>
</feature>
<dbReference type="PRINTS" id="PR00368">
    <property type="entry name" value="FADPNR"/>
</dbReference>
<evidence type="ECO:0000256" key="5">
    <source>
        <dbReference type="ARBA" id="ARBA00023002"/>
    </source>
</evidence>
<reference evidence="9 10" key="1">
    <citation type="submission" date="2021-07" db="EMBL/GenBank/DDBJ databases">
        <title>Actinomadura sp. PM05-2 isolated from lichen.</title>
        <authorList>
            <person name="Somphong A."/>
            <person name="Phongsopitanun W."/>
            <person name="Tanasupawat S."/>
            <person name="Peongsungnone V."/>
        </authorList>
    </citation>
    <scope>NUCLEOTIDE SEQUENCE [LARGE SCALE GENOMIC DNA]</scope>
    <source>
        <strain evidence="9 10">PM05-2</strain>
    </source>
</reference>
<dbReference type="PANTHER" id="PTHR43429">
    <property type="entry name" value="PYRIDINE NUCLEOTIDE-DISULFIDE OXIDOREDUCTASE DOMAIN-CONTAINING"/>
    <property type="match status" value="1"/>
</dbReference>
<organism evidence="9 10">
    <name type="scientific">Actinomadura parmotrematis</name>
    <dbReference type="NCBI Taxonomy" id="2864039"/>
    <lineage>
        <taxon>Bacteria</taxon>
        <taxon>Bacillati</taxon>
        <taxon>Actinomycetota</taxon>
        <taxon>Actinomycetes</taxon>
        <taxon>Streptosporangiales</taxon>
        <taxon>Thermomonosporaceae</taxon>
        <taxon>Actinomadura</taxon>
    </lineage>
</organism>
<evidence type="ECO:0000256" key="4">
    <source>
        <dbReference type="ARBA" id="ARBA00022827"/>
    </source>
</evidence>
<accession>A0ABS7FZ06</accession>
<comment type="similarity">
    <text evidence="2">Belongs to the class-III pyridine nucleotide-disulfide oxidoreductase family.</text>
</comment>
<evidence type="ECO:0000256" key="6">
    <source>
        <dbReference type="ARBA" id="ARBA00023284"/>
    </source>
</evidence>
<dbReference type="Proteomes" id="UP000774570">
    <property type="component" value="Unassembled WGS sequence"/>
</dbReference>
<evidence type="ECO:0000259" key="8">
    <source>
        <dbReference type="Pfam" id="PF07992"/>
    </source>
</evidence>
<sequence length="457" mass="47711">MTERLLVIGGDAAGMTAASQARRLRDRADLEIVAVERGHFTSYSACGIPYYVGGDVADAGDLVARTPEEHRAKGIDVRPATEAVEIDTGRGRVRLRDLATGAETWEGYDRLVVATGSVPTRPDLPGADAEGVHGVQILDDGLAIRRVLERDRPARAVVVGGGYIGLEMAEALVKQGLNVSLVDGAEQPMRTLDPEMGALVADALRGIGVELHLGERVEGFETTGGRVTAVTTAERTLPADIVVLGLGVRPNVGLARAAGIEIGTVGGIVTDRRMRTGTDGVWAAGDCVQTRHLVSGEPVAIALGTHANKQGRVAGIDIGGGYATFPGVVGTAVSKVCHVEVARTGLNEREAAAAGFATVTATIESTTRAGYHPGATKIRARLVAERRSGRLLGGQIVGEEGAAKRIDGLAIALWNGMTVEQMTGLDLAYAPPFAPVWDPVLVAARKAAELVEKDLRS</sequence>
<dbReference type="SUPFAM" id="SSF55424">
    <property type="entry name" value="FAD/NAD-linked reductases, dimerisation (C-terminal) domain"/>
    <property type="match status" value="1"/>
</dbReference>
<keyword evidence="5" id="KW-0560">Oxidoreductase</keyword>
<comment type="caution">
    <text evidence="9">The sequence shown here is derived from an EMBL/GenBank/DDBJ whole genome shotgun (WGS) entry which is preliminary data.</text>
</comment>
<evidence type="ECO:0000313" key="10">
    <source>
        <dbReference type="Proteomes" id="UP000774570"/>
    </source>
</evidence>
<evidence type="ECO:0000256" key="1">
    <source>
        <dbReference type="ARBA" id="ARBA00001974"/>
    </source>
</evidence>
<gene>
    <name evidence="9" type="ORF">K1Y72_25050</name>
</gene>
<evidence type="ECO:0000313" key="9">
    <source>
        <dbReference type="EMBL" id="MBW8485673.1"/>
    </source>
</evidence>